<evidence type="ECO:0000313" key="5">
    <source>
        <dbReference type="Proteomes" id="UP000238274"/>
    </source>
</evidence>
<keyword evidence="5" id="KW-1185">Reference proteome</keyword>
<name>A0A2S4WND1_9BASI</name>
<dbReference type="InterPro" id="IPR023214">
    <property type="entry name" value="HAD_sf"/>
</dbReference>
<accession>A0A2S4WND1</accession>
<dbReference type="PANTHER" id="PTHR12210">
    <property type="entry name" value="DULLARD PROTEIN PHOSPHATASE"/>
    <property type="match status" value="1"/>
</dbReference>
<dbReference type="Proteomes" id="UP000238274">
    <property type="component" value="Unassembled WGS sequence"/>
</dbReference>
<feature type="non-terminal residue" evidence="4">
    <location>
        <position position="1"/>
    </location>
</feature>
<reference evidence="4 5" key="1">
    <citation type="submission" date="2017-12" db="EMBL/GenBank/DDBJ databases">
        <title>Gene loss provides genomic basis for host adaptation in cereal stripe rust fungi.</title>
        <authorList>
            <person name="Xia C."/>
        </authorList>
    </citation>
    <scope>NUCLEOTIDE SEQUENCE [LARGE SCALE GENOMIC DNA]</scope>
    <source>
        <strain evidence="4 5">93TX-2</strain>
    </source>
</reference>
<feature type="domain" description="FCP1 homology" evidence="3">
    <location>
        <begin position="111"/>
        <end position="331"/>
    </location>
</feature>
<dbReference type="AlphaFoldDB" id="A0A2S4WND1"/>
<dbReference type="InterPro" id="IPR036412">
    <property type="entry name" value="HAD-like_sf"/>
</dbReference>
<comment type="subunit">
    <text evidence="1">Component of the TIM23 complex.</text>
</comment>
<keyword evidence="1" id="KW-0653">Protein transport</keyword>
<dbReference type="SUPFAM" id="SSF56784">
    <property type="entry name" value="HAD-like"/>
    <property type="match status" value="1"/>
</dbReference>
<reference evidence="5" key="2">
    <citation type="journal article" date="2018" name="BMC Genomics">
        <title>Genomic insights into host adaptation between the wheat stripe rust pathogen (Puccinia striiformis f. sp. tritici) and the barley stripe rust pathogen (Puccinia striiformis f. sp. hordei).</title>
        <authorList>
            <person name="Xia C."/>
            <person name="Wang M."/>
            <person name="Yin C."/>
            <person name="Cornejo O.E."/>
            <person name="Hulbert S.H."/>
            <person name="Chen X."/>
        </authorList>
    </citation>
    <scope>NUCLEOTIDE SEQUENCE [LARGE SCALE GENOMIC DNA]</scope>
    <source>
        <strain evidence="5">93TX-2</strain>
    </source>
</reference>
<organism evidence="4 5">
    <name type="scientific">Puccinia striiformis</name>
    <dbReference type="NCBI Taxonomy" id="27350"/>
    <lineage>
        <taxon>Eukaryota</taxon>
        <taxon>Fungi</taxon>
        <taxon>Dikarya</taxon>
        <taxon>Basidiomycota</taxon>
        <taxon>Pucciniomycotina</taxon>
        <taxon>Pucciniomycetes</taxon>
        <taxon>Pucciniales</taxon>
        <taxon>Pucciniaceae</taxon>
        <taxon>Puccinia</taxon>
    </lineage>
</organism>
<keyword evidence="1" id="KW-0811">Translocation</keyword>
<dbReference type="InterPro" id="IPR004274">
    <property type="entry name" value="FCP1_dom"/>
</dbReference>
<comment type="caution">
    <text evidence="4">The sequence shown here is derived from an EMBL/GenBank/DDBJ whole genome shotgun (WGS) entry which is preliminary data.</text>
</comment>
<comment type="subcellular location">
    <subcellularLocation>
        <location evidence="1">Mitochondrion inner membrane</location>
        <topology evidence="1">Single-pass membrane protein</topology>
    </subcellularLocation>
</comment>
<dbReference type="VEuPathDB" id="FungiDB:PSHT_00234"/>
<feature type="region of interest" description="Disordered" evidence="2">
    <location>
        <begin position="86"/>
        <end position="114"/>
    </location>
</feature>
<dbReference type="VEuPathDB" id="FungiDB:PSTT_11815"/>
<comment type="function">
    <text evidence="1">Essential component of the TIM23 complex, a complex that mediates the translocation of transit peptide-containing proteins across the mitochondrial inner membrane.</text>
</comment>
<sequence length="351" mass="39411">SENWEMPYLHQLIQPKALFLIGRRLTTHEPRITFLNISRHPVLGWSRSMSVRAENHPQAPVSAKGAGQRVVNEKLSLSITSELPSAASVKPVQPAPETKTKPTVEEEASTKPSPPPLLILDLNGCLLYRQYQPGRPKAIHPRPHIQELFQYALGPPSDQGKHGQANHNQNWEVLIWSSAQSKNVDLMCKAINVSKRVQTPKRAHSNGLDDISNRLDSLNIHGRKAGDSEKAGPIPRHVLDIWNRSQLDLSSEDYSRKVSTTKDLRKIWDRLSWTDPESGKEFKWSAHNTVIVDDSPDKLSLQPDNLCMINEFSGDSDDKALLQLIDKLKSLRNATDIPEAIKKLNEEAKTS</sequence>
<comment type="similarity">
    <text evidence="1">Belongs to the TIM50 family.</text>
</comment>
<dbReference type="PROSITE" id="PS50969">
    <property type="entry name" value="FCP1"/>
    <property type="match status" value="1"/>
</dbReference>
<protein>
    <recommendedName>
        <fullName evidence="1">Mitochondrial import inner membrane translocase subunit TIM50</fullName>
    </recommendedName>
</protein>
<reference evidence="5" key="3">
    <citation type="journal article" date="2018" name="Mol. Plant Microbe Interact.">
        <title>Genome sequence resources for the wheat stripe rust pathogen (Puccinia striiformis f. sp. tritici) and the barley stripe rust pathogen (Puccinia striiformis f. sp. hordei).</title>
        <authorList>
            <person name="Xia C."/>
            <person name="Wang M."/>
            <person name="Yin C."/>
            <person name="Cornejo O.E."/>
            <person name="Hulbert S.H."/>
            <person name="Chen X."/>
        </authorList>
    </citation>
    <scope>NUCLEOTIDE SEQUENCE [LARGE SCALE GENOMIC DNA]</scope>
    <source>
        <strain evidence="5">93TX-2</strain>
    </source>
</reference>
<evidence type="ECO:0000259" key="3">
    <source>
        <dbReference type="PROSITE" id="PS50969"/>
    </source>
</evidence>
<dbReference type="GO" id="GO:0015031">
    <property type="term" value="P:protein transport"/>
    <property type="evidence" value="ECO:0007669"/>
    <property type="project" value="UniProtKB-KW"/>
</dbReference>
<proteinExistence type="inferred from homology"/>
<dbReference type="SMART" id="SM00577">
    <property type="entry name" value="CPDc"/>
    <property type="match status" value="1"/>
</dbReference>
<keyword evidence="1" id="KW-0809">Transit peptide</keyword>
<dbReference type="EMBL" id="PKSM01000002">
    <property type="protein sequence ID" value="POW23278.1"/>
    <property type="molecule type" value="Genomic_DNA"/>
</dbReference>
<evidence type="ECO:0000256" key="2">
    <source>
        <dbReference type="SAM" id="MobiDB-lite"/>
    </source>
</evidence>
<gene>
    <name evidence="4" type="ORF">PSHT_00234</name>
</gene>
<dbReference type="Gene3D" id="3.40.50.1000">
    <property type="entry name" value="HAD superfamily/HAD-like"/>
    <property type="match status" value="1"/>
</dbReference>
<evidence type="ECO:0000256" key="1">
    <source>
        <dbReference type="RuleBase" id="RU365079"/>
    </source>
</evidence>
<evidence type="ECO:0000313" key="4">
    <source>
        <dbReference type="EMBL" id="POW23278.1"/>
    </source>
</evidence>
<dbReference type="Pfam" id="PF03031">
    <property type="entry name" value="NIF"/>
    <property type="match status" value="1"/>
</dbReference>
<dbReference type="GO" id="GO:0005744">
    <property type="term" value="C:TIM23 mitochondrial import inner membrane translocase complex"/>
    <property type="evidence" value="ECO:0007669"/>
    <property type="project" value="UniProtKB-UniRule"/>
</dbReference>
<keyword evidence="1" id="KW-0813">Transport</keyword>
<dbReference type="InterPro" id="IPR050365">
    <property type="entry name" value="TIM50"/>
</dbReference>
<dbReference type="OrthoDB" id="1711508at2759"/>
<keyword evidence="1" id="KW-0496">Mitochondrion</keyword>